<sequence length="86" mass="9408">MTGAVPVQIVTPISASKNLPWRSVHGGIRDLVGKRRETDDKGLWTSDHPWVRGQEHHHSQMSSLTDGEAPPRFLRCCLGSAVPSAP</sequence>
<evidence type="ECO:0000313" key="2">
    <source>
        <dbReference type="EMBL" id="KAK5875271.1"/>
    </source>
</evidence>
<feature type="compositionally biased region" description="Basic and acidic residues" evidence="1">
    <location>
        <begin position="49"/>
        <end position="58"/>
    </location>
</feature>
<gene>
    <name evidence="2" type="ORF">CesoFtcFv8_027771</name>
</gene>
<dbReference type="EMBL" id="JAULUE010002069">
    <property type="protein sequence ID" value="KAK5875271.1"/>
    <property type="molecule type" value="Genomic_DNA"/>
</dbReference>
<keyword evidence="3" id="KW-1185">Reference proteome</keyword>
<dbReference type="Proteomes" id="UP001335648">
    <property type="component" value="Unassembled WGS sequence"/>
</dbReference>
<reference evidence="2 3" key="1">
    <citation type="journal article" date="2023" name="Mol. Biol. Evol.">
        <title>Genomics of Secondarily Temperate Adaptation in the Only Non-Antarctic Icefish.</title>
        <authorList>
            <person name="Rivera-Colon A.G."/>
            <person name="Rayamajhi N."/>
            <person name="Minhas B.F."/>
            <person name="Madrigal G."/>
            <person name="Bilyk K.T."/>
            <person name="Yoon V."/>
            <person name="Hune M."/>
            <person name="Gregory S."/>
            <person name="Cheng C.H.C."/>
            <person name="Catchen J.M."/>
        </authorList>
    </citation>
    <scope>NUCLEOTIDE SEQUENCE [LARGE SCALE GENOMIC DNA]</scope>
    <source>
        <strain evidence="2">JC2023a</strain>
    </source>
</reference>
<feature type="region of interest" description="Disordered" evidence="1">
    <location>
        <begin position="39"/>
        <end position="66"/>
    </location>
</feature>
<dbReference type="AlphaFoldDB" id="A0AAN8G7U2"/>
<accession>A0AAN8G7U2</accession>
<organism evidence="2 3">
    <name type="scientific">Champsocephalus esox</name>
    <name type="common">pike icefish</name>
    <dbReference type="NCBI Taxonomy" id="159716"/>
    <lineage>
        <taxon>Eukaryota</taxon>
        <taxon>Metazoa</taxon>
        <taxon>Chordata</taxon>
        <taxon>Craniata</taxon>
        <taxon>Vertebrata</taxon>
        <taxon>Euteleostomi</taxon>
        <taxon>Actinopterygii</taxon>
        <taxon>Neopterygii</taxon>
        <taxon>Teleostei</taxon>
        <taxon>Neoteleostei</taxon>
        <taxon>Acanthomorphata</taxon>
        <taxon>Eupercaria</taxon>
        <taxon>Perciformes</taxon>
        <taxon>Notothenioidei</taxon>
        <taxon>Channichthyidae</taxon>
        <taxon>Champsocephalus</taxon>
    </lineage>
</organism>
<evidence type="ECO:0000313" key="3">
    <source>
        <dbReference type="Proteomes" id="UP001335648"/>
    </source>
</evidence>
<protein>
    <submittedName>
        <fullName evidence="2">Uncharacterized protein</fullName>
    </submittedName>
</protein>
<evidence type="ECO:0000256" key="1">
    <source>
        <dbReference type="SAM" id="MobiDB-lite"/>
    </source>
</evidence>
<comment type="caution">
    <text evidence="2">The sequence shown here is derived from an EMBL/GenBank/DDBJ whole genome shotgun (WGS) entry which is preliminary data.</text>
</comment>
<proteinExistence type="predicted"/>
<name>A0AAN8G7U2_9TELE</name>